<dbReference type="InterPro" id="IPR036866">
    <property type="entry name" value="RibonucZ/Hydroxyglut_hydro"/>
</dbReference>
<reference evidence="1 2" key="1">
    <citation type="submission" date="2021-06" db="EMBL/GenBank/DDBJ databases">
        <authorList>
            <person name="Kallberg Y."/>
            <person name="Tangrot J."/>
            <person name="Rosling A."/>
        </authorList>
    </citation>
    <scope>NUCLEOTIDE SEQUENCE [LARGE SCALE GENOMIC DNA]</scope>
    <source>
        <strain evidence="1 2">120-4 pot B 10/14</strain>
    </source>
</reference>
<evidence type="ECO:0000313" key="2">
    <source>
        <dbReference type="Proteomes" id="UP000789901"/>
    </source>
</evidence>
<keyword evidence="2" id="KW-1185">Reference proteome</keyword>
<comment type="caution">
    <text evidence="1">The sequence shown here is derived from an EMBL/GenBank/DDBJ whole genome shotgun (WGS) entry which is preliminary data.</text>
</comment>
<protein>
    <submittedName>
        <fullName evidence="1">12293_t:CDS:1</fullName>
    </submittedName>
</protein>
<proteinExistence type="predicted"/>
<dbReference type="Proteomes" id="UP000789901">
    <property type="component" value="Unassembled WGS sequence"/>
</dbReference>
<dbReference type="EMBL" id="CAJVQB010024294">
    <property type="protein sequence ID" value="CAG8803839.1"/>
    <property type="molecule type" value="Genomic_DNA"/>
</dbReference>
<evidence type="ECO:0000313" key="1">
    <source>
        <dbReference type="EMBL" id="CAG8803839.1"/>
    </source>
</evidence>
<organism evidence="1 2">
    <name type="scientific">Gigaspora margarita</name>
    <dbReference type="NCBI Taxonomy" id="4874"/>
    <lineage>
        <taxon>Eukaryota</taxon>
        <taxon>Fungi</taxon>
        <taxon>Fungi incertae sedis</taxon>
        <taxon>Mucoromycota</taxon>
        <taxon>Glomeromycotina</taxon>
        <taxon>Glomeromycetes</taxon>
        <taxon>Diversisporales</taxon>
        <taxon>Gigasporaceae</taxon>
        <taxon>Gigaspora</taxon>
    </lineage>
</organism>
<gene>
    <name evidence="1" type="ORF">GMARGA_LOCUS23732</name>
</gene>
<feature type="non-terminal residue" evidence="1">
    <location>
        <position position="1"/>
    </location>
</feature>
<dbReference type="Gene3D" id="3.60.15.10">
    <property type="entry name" value="Ribonuclease Z/Hydroxyacylglutathione hydrolase-like"/>
    <property type="match status" value="1"/>
</dbReference>
<accession>A0ABN7VXC8</accession>
<sequence>IAIINSTMHSACSLTDNIPTLYIIRTDNSDCFILKINETNNWQIDRIIVTNPHKNHLDSIIRFFKECFSLEGIHTKGFPNLDFHVILTKKFKNKHIINILRDNGFEFENKESKFEYPNITIKCFFHENGMPLILRHRKNAEQNFNTVGNRDNNVTMMRNNEKIQTNMSSILTYLQYTNNGIKKSIFLTNDNITSWIQTILTTKLNVYQQSRLNERPFIDIFQVPSNGSRFNSIISHYVNPPKYVHQQFAIMVILYYGGQFNFKDLNNKTAIDIKFDFEILLNSTNFETFKKAALLQGYNQTLSNQNVVKHFLKSMAKALTIQRSSKNNNVDWDWDKINWPEVARKLYIIYKINQTTKLCGWPKYDFIKDVVDIPKKDNIDSYFNHTIRGDIIEEQLYSYFNRTYIISSGLKHDHPDLLVIIGIIKSILEDSKEERNARILLSSGSKINMNLLSLAVNDLLEYKSYDIDIHKLLNQYIKVYITNDRSYKVGIMLSNGKFESPKSVRHLNWNRSEEVAIKKIFDTFKTIPEQPINKSSEFYIKILIENKKLWLGVNEKGDLVPSDKPFLFMISNWIAKDEYKKFYLVDLNMEQDLYYALEYDDDDFCIVEKSEMGDFEELTTTLHFKNQHTKVDALLFNLEKDSRDGLTNQSIERKKSGKTLLSFLTELGEPCNVKKLFESFPDECLLFLLAKLDSEVEWEITKNNLFNIKNTIIRLDELELPKLRSSSAFYKHAMDMQWKDLTFSYLSLLIMPLLIVAPEFLKVPLPFLTGTSILNQKINKEISNIKFEIGPTGARLIQTELFLDISTTDNIFQLDGIKISQLTDIKITIINSDAINDNPNIIIEAFANIKDNAVKIITQNENDQFLIAKFNKSTTFTNIAKSLNIDETVYNKFKVPLYDIFLDDFLKNINPEFSLFFYPITKPPTMNFKLKNISILTNNSHQIEKFVPPQIYQHLKLMNISTDISIYDPLDIKNIVIEQPMSIYIKPQDLYDDNNNHPLNLKEMLKAISLYDTFKKINEVSPILWHHVKNLESVEFQYLDLQIKFNEQSTIYEIDDFNLCILIPRFIIKEGVIEIISANVDLEYNGTQWSGNIWGVAEIIGKDKNYNCQIEYMSPTKEQFGNLLIKDFIECLTLKEICQIL</sequence>
<name>A0ABN7VXC8_GIGMA</name>